<evidence type="ECO:0000256" key="12">
    <source>
        <dbReference type="HAMAP-Rule" id="MF_00111"/>
    </source>
</evidence>
<feature type="binding site" evidence="12">
    <location>
        <begin position="22"/>
        <end position="23"/>
    </location>
    <ligand>
        <name>phosphoenolpyruvate</name>
        <dbReference type="ChEBI" id="CHEBI:58702"/>
    </ligand>
</feature>
<dbReference type="CDD" id="cd01555">
    <property type="entry name" value="UdpNAET"/>
    <property type="match status" value="1"/>
</dbReference>
<sequence>MKNLCVQGGRKLYGSVRVQGSKNICLPVMAASILNEGISVIENCPCIDDVFIMQEILSGLGCVINREQNTLIIDTANAVSKPVTADMAGKLRASSVLMGPLLARFGSVKTAKPGGCQIGKRPIDIHLDVFKRLGASWELDDEYVSVSALKLHEADIYLRFPSVGATQNAIMASVKVPGITIIRNAAKEPEIVGLCDYLTGCGADIKGAGGDTIAVRGVDKLNDTVYTIPADRMVMGTYIASACATRGNIKLTGCNICDAEGFLDVYTGMGLEYKECKDGISIFQKERPKAVDYIKTSVYPGFPTDMQSVTMSVAAYSDGKTVFEESIFENRFGVAGQLKKMGADISVDKNMAHVTGRSRLTGADVAGTDLRGTAALFVAALAADGESIIRNTQYINRGYEKFVSNYRELGAEIIEI</sequence>
<accession>A0ABR7G119</accession>
<gene>
    <name evidence="12 14" type="primary">murA</name>
    <name evidence="14" type="ORF">H8S01_09190</name>
</gene>
<feature type="binding site" evidence="12">
    <location>
        <position position="92"/>
    </location>
    <ligand>
        <name>UDP-N-acetyl-alpha-D-glucosamine</name>
        <dbReference type="ChEBI" id="CHEBI:57705"/>
    </ligand>
</feature>
<evidence type="ECO:0000259" key="13">
    <source>
        <dbReference type="Pfam" id="PF00275"/>
    </source>
</evidence>
<keyword evidence="4 12" id="KW-0132">Cell division</keyword>
<evidence type="ECO:0000256" key="1">
    <source>
        <dbReference type="ARBA" id="ARBA00004496"/>
    </source>
</evidence>
<dbReference type="SUPFAM" id="SSF55205">
    <property type="entry name" value="EPT/RTPC-like"/>
    <property type="match status" value="1"/>
</dbReference>
<dbReference type="PANTHER" id="PTHR43783">
    <property type="entry name" value="UDP-N-ACETYLGLUCOSAMINE 1-CARBOXYVINYLTRANSFERASE"/>
    <property type="match status" value="1"/>
</dbReference>
<evidence type="ECO:0000256" key="5">
    <source>
        <dbReference type="ARBA" id="ARBA00022679"/>
    </source>
</evidence>
<evidence type="ECO:0000256" key="11">
    <source>
        <dbReference type="ARBA" id="ARBA00047527"/>
    </source>
</evidence>
<feature type="domain" description="Enolpyruvate transferase" evidence="13">
    <location>
        <begin position="6"/>
        <end position="404"/>
    </location>
</feature>
<protein>
    <recommendedName>
        <fullName evidence="12">UDP-N-acetylglucosamine 1-carboxyvinyltransferase</fullName>
        <ecNumber evidence="12">2.5.1.7</ecNumber>
    </recommendedName>
    <alternativeName>
        <fullName evidence="12">Enoylpyruvate transferase</fullName>
    </alternativeName>
    <alternativeName>
        <fullName evidence="12">UDP-N-acetylglucosamine enolpyruvyl transferase</fullName>
        <shortName evidence="12">EPT</shortName>
    </alternativeName>
</protein>
<keyword evidence="5 12" id="KW-0808">Transferase</keyword>
<evidence type="ECO:0000256" key="7">
    <source>
        <dbReference type="ARBA" id="ARBA00022984"/>
    </source>
</evidence>
<keyword evidence="12" id="KW-0670">Pyruvate</keyword>
<comment type="caution">
    <text evidence="12">Lacks conserved residue(s) required for the propagation of feature annotation.</text>
</comment>
<evidence type="ECO:0000256" key="10">
    <source>
        <dbReference type="ARBA" id="ARBA00038367"/>
    </source>
</evidence>
<dbReference type="PANTHER" id="PTHR43783:SF1">
    <property type="entry name" value="UDP-N-ACETYLGLUCOSAMINE 1-CARBOXYVINYLTRANSFERASE"/>
    <property type="match status" value="1"/>
</dbReference>
<feature type="active site" description="Proton donor" evidence="12">
    <location>
        <position position="116"/>
    </location>
</feature>
<comment type="caution">
    <text evidence="14">The sequence shown here is derived from an EMBL/GenBank/DDBJ whole genome shotgun (WGS) entry which is preliminary data.</text>
</comment>
<dbReference type="EC" id="2.5.1.7" evidence="12"/>
<evidence type="ECO:0000313" key="15">
    <source>
        <dbReference type="Proteomes" id="UP000628463"/>
    </source>
</evidence>
<dbReference type="RefSeq" id="WP_021866118.1">
    <property type="nucleotide sequence ID" value="NZ_JACOPD010000006.1"/>
</dbReference>
<dbReference type="InterPro" id="IPR013792">
    <property type="entry name" value="RNA3'P_cycl/enolpyr_Trfase_a/b"/>
</dbReference>
<evidence type="ECO:0000313" key="14">
    <source>
        <dbReference type="EMBL" id="MBC5681133.1"/>
    </source>
</evidence>
<keyword evidence="6 12" id="KW-0133">Cell shape</keyword>
<comment type="subcellular location">
    <subcellularLocation>
        <location evidence="1 12">Cytoplasm</location>
    </subcellularLocation>
</comment>
<dbReference type="Gene3D" id="3.65.10.10">
    <property type="entry name" value="Enolpyruvate transferase domain"/>
    <property type="match status" value="2"/>
</dbReference>
<comment type="pathway">
    <text evidence="2 12">Cell wall biogenesis; peptidoglycan biosynthesis.</text>
</comment>
<dbReference type="Pfam" id="PF00275">
    <property type="entry name" value="EPSP_synthase"/>
    <property type="match status" value="1"/>
</dbReference>
<evidence type="ECO:0000256" key="6">
    <source>
        <dbReference type="ARBA" id="ARBA00022960"/>
    </source>
</evidence>
<feature type="modified residue" description="2-(S-cysteinyl)pyruvic acid O-phosphothioketal" evidence="12">
    <location>
        <position position="116"/>
    </location>
</feature>
<evidence type="ECO:0000256" key="9">
    <source>
        <dbReference type="ARBA" id="ARBA00023316"/>
    </source>
</evidence>
<evidence type="ECO:0000256" key="3">
    <source>
        <dbReference type="ARBA" id="ARBA00022490"/>
    </source>
</evidence>
<dbReference type="EMBL" id="JACOPD010000006">
    <property type="protein sequence ID" value="MBC5681133.1"/>
    <property type="molecule type" value="Genomic_DNA"/>
</dbReference>
<keyword evidence="3 12" id="KW-0963">Cytoplasm</keyword>
<comment type="catalytic activity">
    <reaction evidence="11 12">
        <text>phosphoenolpyruvate + UDP-N-acetyl-alpha-D-glucosamine = UDP-N-acetyl-3-O-(1-carboxyvinyl)-alpha-D-glucosamine + phosphate</text>
        <dbReference type="Rhea" id="RHEA:18681"/>
        <dbReference type="ChEBI" id="CHEBI:43474"/>
        <dbReference type="ChEBI" id="CHEBI:57705"/>
        <dbReference type="ChEBI" id="CHEBI:58702"/>
        <dbReference type="ChEBI" id="CHEBI:68483"/>
        <dbReference type="EC" id="2.5.1.7"/>
    </reaction>
</comment>
<reference evidence="14 15" key="1">
    <citation type="submission" date="2020-08" db="EMBL/GenBank/DDBJ databases">
        <title>Genome public.</title>
        <authorList>
            <person name="Liu C."/>
            <person name="Sun Q."/>
        </authorList>
    </citation>
    <scope>NUCLEOTIDE SEQUENCE [LARGE SCALE GENOMIC DNA]</scope>
    <source>
        <strain evidence="14 15">NSJ-43</strain>
    </source>
</reference>
<organism evidence="14 15">
    <name type="scientific">Lachnospira hominis</name>
    <name type="common">ex Liu et al. 2021</name>
    <dbReference type="NCBI Taxonomy" id="2763051"/>
    <lineage>
        <taxon>Bacteria</taxon>
        <taxon>Bacillati</taxon>
        <taxon>Bacillota</taxon>
        <taxon>Clostridia</taxon>
        <taxon>Lachnospirales</taxon>
        <taxon>Lachnospiraceae</taxon>
        <taxon>Lachnospira</taxon>
    </lineage>
</organism>
<keyword evidence="7 12" id="KW-0573">Peptidoglycan synthesis</keyword>
<evidence type="ECO:0000256" key="8">
    <source>
        <dbReference type="ARBA" id="ARBA00023306"/>
    </source>
</evidence>
<evidence type="ECO:0000256" key="2">
    <source>
        <dbReference type="ARBA" id="ARBA00004752"/>
    </source>
</evidence>
<dbReference type="GO" id="GO:0008760">
    <property type="term" value="F:UDP-N-acetylglucosamine 1-carboxyvinyltransferase activity"/>
    <property type="evidence" value="ECO:0007669"/>
    <property type="project" value="UniProtKB-EC"/>
</dbReference>
<comment type="similarity">
    <text evidence="10 12">Belongs to the EPSP synthase family. MurA subfamily.</text>
</comment>
<keyword evidence="9 12" id="KW-0961">Cell wall biogenesis/degradation</keyword>
<name>A0ABR7G119_9FIRM</name>
<proteinExistence type="inferred from homology"/>
<comment type="function">
    <text evidence="12">Cell wall formation. Adds enolpyruvyl to UDP-N-acetylglucosamine.</text>
</comment>
<dbReference type="NCBIfam" id="TIGR01072">
    <property type="entry name" value="murA"/>
    <property type="match status" value="1"/>
</dbReference>
<feature type="binding site" evidence="12">
    <location>
        <position position="305"/>
    </location>
    <ligand>
        <name>UDP-N-acetyl-alpha-D-glucosamine</name>
        <dbReference type="ChEBI" id="CHEBI:57705"/>
    </ligand>
</feature>
<feature type="binding site" evidence="12">
    <location>
        <position position="327"/>
    </location>
    <ligand>
        <name>UDP-N-acetyl-alpha-D-glucosamine</name>
        <dbReference type="ChEBI" id="CHEBI:57705"/>
    </ligand>
</feature>
<dbReference type="HAMAP" id="MF_00111">
    <property type="entry name" value="MurA"/>
    <property type="match status" value="1"/>
</dbReference>
<dbReference type="Proteomes" id="UP000628463">
    <property type="component" value="Unassembled WGS sequence"/>
</dbReference>
<dbReference type="InterPro" id="IPR050068">
    <property type="entry name" value="MurA_subfamily"/>
</dbReference>
<dbReference type="InterPro" id="IPR005750">
    <property type="entry name" value="UDP_GlcNAc_COvinyl_MurA"/>
</dbReference>
<keyword evidence="8 12" id="KW-0131">Cell cycle</keyword>
<dbReference type="NCBIfam" id="NF006873">
    <property type="entry name" value="PRK09369.1"/>
    <property type="match status" value="1"/>
</dbReference>
<dbReference type="InterPro" id="IPR001986">
    <property type="entry name" value="Enolpyruvate_Tfrase_dom"/>
</dbReference>
<evidence type="ECO:0000256" key="4">
    <source>
        <dbReference type="ARBA" id="ARBA00022618"/>
    </source>
</evidence>
<dbReference type="InterPro" id="IPR036968">
    <property type="entry name" value="Enolpyruvate_Tfrase_sf"/>
</dbReference>
<keyword evidence="15" id="KW-1185">Reference proteome</keyword>